<gene>
    <name evidence="2" type="ORF">SBAD_LOCUS11080</name>
</gene>
<organism evidence="4">
    <name type="scientific">Soboliphyme baturini</name>
    <dbReference type="NCBI Taxonomy" id="241478"/>
    <lineage>
        <taxon>Eukaryota</taxon>
        <taxon>Metazoa</taxon>
        <taxon>Ecdysozoa</taxon>
        <taxon>Nematoda</taxon>
        <taxon>Enoplea</taxon>
        <taxon>Dorylaimia</taxon>
        <taxon>Dioctophymatida</taxon>
        <taxon>Dioctophymatoidea</taxon>
        <taxon>Soboliphymatidae</taxon>
        <taxon>Soboliphyme</taxon>
    </lineage>
</organism>
<dbReference type="EMBL" id="UZAM01015041">
    <property type="protein sequence ID" value="VDP36935.1"/>
    <property type="molecule type" value="Genomic_DNA"/>
</dbReference>
<accession>A0A183J5D2</accession>
<dbReference type="WBParaSite" id="SBAD_0001145801-mRNA-1">
    <property type="protein sequence ID" value="SBAD_0001145801-mRNA-1"/>
    <property type="gene ID" value="SBAD_0001145801"/>
</dbReference>
<dbReference type="AlphaFoldDB" id="A0A183J5D2"/>
<reference evidence="4" key="1">
    <citation type="submission" date="2016-06" db="UniProtKB">
        <authorList>
            <consortium name="WormBaseParasite"/>
        </authorList>
    </citation>
    <scope>IDENTIFICATION</scope>
</reference>
<proteinExistence type="predicted"/>
<name>A0A183J5D2_9BILA</name>
<evidence type="ECO:0000313" key="3">
    <source>
        <dbReference type="Proteomes" id="UP000270296"/>
    </source>
</evidence>
<feature type="region of interest" description="Disordered" evidence="1">
    <location>
        <begin position="63"/>
        <end position="86"/>
    </location>
</feature>
<evidence type="ECO:0000313" key="4">
    <source>
        <dbReference type="WBParaSite" id="SBAD_0001145801-mRNA-1"/>
    </source>
</evidence>
<dbReference type="Proteomes" id="UP000270296">
    <property type="component" value="Unassembled WGS sequence"/>
</dbReference>
<evidence type="ECO:0000256" key="1">
    <source>
        <dbReference type="SAM" id="MobiDB-lite"/>
    </source>
</evidence>
<evidence type="ECO:0000313" key="2">
    <source>
        <dbReference type="EMBL" id="VDP36935.1"/>
    </source>
</evidence>
<protein>
    <submittedName>
        <fullName evidence="4">UBX domain-containing protein</fullName>
    </submittedName>
</protein>
<reference evidence="2 3" key="2">
    <citation type="submission" date="2018-11" db="EMBL/GenBank/DDBJ databases">
        <authorList>
            <consortium name="Pathogen Informatics"/>
        </authorList>
    </citation>
    <scope>NUCLEOTIDE SEQUENCE [LARGE SCALE GENOMIC DNA]</scope>
</reference>
<keyword evidence="3" id="KW-1185">Reference proteome</keyword>
<sequence length="104" mass="11772">MQFPPHYCEFIPDDSTILDDWMTTYKERVNFNFFRPPVIFEMQGTSKQSLTLPVPPRLSVIKTKASSRGAAETTLADSEADKKPLCPEVRQNHSVCDIGETLPL</sequence>